<gene>
    <name evidence="1" type="ORF">RU59_00032</name>
</gene>
<dbReference type="OrthoDB" id="780at10239"/>
<dbReference type="Proteomes" id="UP000207643">
    <property type="component" value="Segment"/>
</dbReference>
<proteinExistence type="predicted"/>
<dbReference type="KEGG" id="vg:26647498"/>
<organism evidence="1 2">
    <name type="scientific">Enterobacter phage phiEap-1</name>
    <dbReference type="NCBI Taxonomy" id="1587520"/>
    <lineage>
        <taxon>Viruses</taxon>
        <taxon>Duplodnaviria</taxon>
        <taxon>Heunggongvirae</taxon>
        <taxon>Uroviricota</taxon>
        <taxon>Caudoviricetes</taxon>
        <taxon>Autographivirales</taxon>
        <taxon>Autotranscriptaviridae</taxon>
        <taxon>Studiervirinae</taxon>
        <taxon>Eapunavirus</taxon>
        <taxon>Eapunavirus Eap1</taxon>
    </lineage>
</organism>
<evidence type="ECO:0000313" key="1">
    <source>
        <dbReference type="EMBL" id="ALA45095.1"/>
    </source>
</evidence>
<protein>
    <submittedName>
        <fullName evidence="1">Tail tubular protein B</fullName>
    </submittedName>
</protein>
<dbReference type="Pfam" id="PF25675">
    <property type="entry name" value="Phage_nozzle"/>
    <property type="match status" value="1"/>
</dbReference>
<dbReference type="EMBL" id="KT321314">
    <property type="protein sequence ID" value="ALA45095.1"/>
    <property type="molecule type" value="Genomic_DNA"/>
</dbReference>
<accession>A0A0K2FGC0</accession>
<dbReference type="GeneID" id="26647498"/>
<dbReference type="InterPro" id="IPR058003">
    <property type="entry name" value="Phage_gp12"/>
</dbReference>
<name>A0A0K2FGC0_9CAUD</name>
<reference evidence="1 2" key="1">
    <citation type="submission" date="2015-07" db="EMBL/GenBank/DDBJ databases">
        <title>Enterobacter aerogenes phage phiEap-2.</title>
        <authorList>
            <person name="Zhao X."/>
        </authorList>
    </citation>
    <scope>NUCLEOTIDE SEQUENCE [LARGE SCALE GENOMIC DNA]</scope>
</reference>
<evidence type="ECO:0000313" key="2">
    <source>
        <dbReference type="Proteomes" id="UP000207643"/>
    </source>
</evidence>
<keyword evidence="2" id="KW-1185">Reference proteome</keyword>
<dbReference type="RefSeq" id="YP_009196374.1">
    <property type="nucleotide sequence ID" value="NC_028772.1"/>
</dbReference>
<sequence>MALVSQSIKNLKGGISQQPDILRYPDQGEAQVNGWSSETNGLQKRVPTVIERVVSSAGDLGPAPFIHLINRDESEQYYAVFTGSRIRVFELDGTERQVRGSFDYVMTGNPRNDLRMITVADYTFIVNKSVEVRENRGDLSNGGTFKDNKTALINVRGGQYGKLLKVNLNGTWVEHQLPDGSDPKQSPQTDAQNIAAALKDKLAAAFPSWSFSVGTGFVYIEAPSDATIDILQTADGYADQLISPVTHYVQTFSKLPLNAPNDYIVKIVGDTSKSADQYYVKYDEKQKVWKETIGWNVPTMIVYETMPYTLVRAADGEFDFGAHKWEPRKAGDEDTSPMPSFVGSKITDVFFWRNRLGFLSGENVVLSRTGKYFDFFPPSVANLSDDDPIDVSISHNRVSILKYAVPFAEELLLWSDEAQFVMNAAGVLSAKSVELNLTTQFDVQDGARPYGIGRNIYFSAKRATYSSIYRYYAVGDVSEVKNAEDITAHVPEYVPNGVFSINGSGVENYASVLTTGAKNRVYIYKFLYVDEQIAQRSWSHWEFPSDVEVLAADCIGSTMHLIMRNGSQAWVARAEFTEDTLDVDGEPYRVHLDLKKTYWIPQGKFNMDTNLTTIQLAEVYGIAFPDGIKVTVVEPDGRLTEFTTGEPIEFVGDVTERLIIIGLNYSFRYEFSKLLIKKTDQDGSTSTEDSGRLQLRRAWVNYKDSGQFFVHVDNGSRVFTYNAGYGKVGTVSVTLGKPVLRDGQYKFPVAGNALRNAVTIESSAPTPLSIIGAGWEGNYARKSSGI</sequence>